<sequence>MHLSKVTLVNYRNFESAKFVFNKGVNTIIGENGSGKSNLFRAIRLLLDSNIYRSAYTIDENDFFRKKGSWKGHWIIISLEFDNIGQDEAIQSLFVHRGVVVAGQKVGKATYNLMFRPSQSVRAELAALKPGDHESLRKLQERISVSDYESFFTGRSDADFTNPEHYKELTGDFEKVVFPTVTSPLCGSPIPNQLSVSKEVSFTFVKALRDVVSDFSGNRQNPLLNLLKRKSEEIDHNKYKTITDKVKQLNSDIEVLKDVQDVRGDIRDTIAETAGEAYAPASLHIKSDLPSEADKLFQSLKLFVGENDERYSGDISELSLGGANLIYLTLKLLEFKYQRQRETAANFLIIEEPEAHIHTHIQKTLFENIDFENTQIIYSTHSTQISEVSNLENINILARKGVKCESYQPSVGLKPAEIRHLQRYLDATRSSLLFARGVILIEGDAEEILIPALIKKSLGISLDELGVSLINIRSTGFENVACVFHNSRIKRRCSIITDLDLAIADTVIVDGDLEPVRKYKKKMAGSQKAGLARETRLTNFSKGNKYLSVHYANHTFEVDFIKSGNQYEVAEVVDSVYEDELTKTKSRKEIESGDIAVYGKRVLTMAAHSGKGWFAIMLADTITPCTSIPQYILDAVFDAQEAMSDSLRLRIIKYRLKTFEKYAYFEDRKAAVEEAKVYFEEFEAGNIDYNDLLSSLENSFPSDNIVLKMVGL</sequence>
<organism evidence="3 4">
    <name type="scientific">Pseudomonas hamedanensis</name>
    <dbReference type="NCBI Taxonomy" id="2745504"/>
    <lineage>
        <taxon>Bacteria</taxon>
        <taxon>Pseudomonadati</taxon>
        <taxon>Pseudomonadota</taxon>
        <taxon>Gammaproteobacteria</taxon>
        <taxon>Pseudomonadales</taxon>
        <taxon>Pseudomonadaceae</taxon>
        <taxon>Pseudomonas</taxon>
    </lineage>
</organism>
<dbReference type="InterPro" id="IPR027417">
    <property type="entry name" value="P-loop_NTPase"/>
</dbReference>
<gene>
    <name evidence="3" type="ORF">HU739_013600</name>
</gene>
<reference evidence="3 4" key="2">
    <citation type="journal article" date="2021" name="Microorganisms">
        <title>The Ever-Expanding Pseudomonas Genus: Description of 43 New Species and Partition of the Pseudomonas putida Group.</title>
        <authorList>
            <person name="Girard L."/>
            <person name="Lood C."/>
            <person name="Hofte M."/>
            <person name="Vandamme P."/>
            <person name="Rokni-Zadeh H."/>
            <person name="van Noort V."/>
            <person name="Lavigne R."/>
            <person name="De Mot R."/>
        </authorList>
    </citation>
    <scope>NUCLEOTIDE SEQUENCE [LARGE SCALE GENOMIC DNA]</scope>
    <source>
        <strain evidence="3 4">SWRI65</strain>
    </source>
</reference>
<proteinExistence type="predicted"/>
<dbReference type="CDD" id="cd01026">
    <property type="entry name" value="TOPRIM_OLD"/>
    <property type="match status" value="1"/>
</dbReference>
<dbReference type="InterPro" id="IPR041685">
    <property type="entry name" value="AAA_GajA/Old/RecF-like"/>
</dbReference>
<dbReference type="Proteomes" id="UP000631521">
    <property type="component" value="Chromosome"/>
</dbReference>
<evidence type="ECO:0000313" key="3">
    <source>
        <dbReference type="EMBL" id="QXI14970.1"/>
    </source>
</evidence>
<feature type="domain" description="OLD protein-like TOPRIM" evidence="2">
    <location>
        <begin position="433"/>
        <end position="500"/>
    </location>
</feature>
<dbReference type="PANTHER" id="PTHR43581:SF4">
    <property type="entry name" value="ATP_GTP PHOSPHATASE"/>
    <property type="match status" value="1"/>
</dbReference>
<dbReference type="AlphaFoldDB" id="A0A9E6NVW8"/>
<dbReference type="InterPro" id="IPR034139">
    <property type="entry name" value="TOPRIM_OLD"/>
</dbReference>
<dbReference type="KEGG" id="phv:HU739_013600"/>
<dbReference type="SUPFAM" id="SSF52540">
    <property type="entry name" value="P-loop containing nucleoside triphosphate hydrolases"/>
    <property type="match status" value="1"/>
</dbReference>
<dbReference type="Pfam" id="PF13175">
    <property type="entry name" value="AAA_15"/>
    <property type="match status" value="1"/>
</dbReference>
<evidence type="ECO:0000259" key="2">
    <source>
        <dbReference type="Pfam" id="PF20469"/>
    </source>
</evidence>
<dbReference type="PANTHER" id="PTHR43581">
    <property type="entry name" value="ATP/GTP PHOSPHATASE"/>
    <property type="match status" value="1"/>
</dbReference>
<name>A0A9E6NVW8_9PSED</name>
<protein>
    <submittedName>
        <fullName evidence="3">AAA family ATPase</fullName>
    </submittedName>
</protein>
<dbReference type="EMBL" id="CP077091">
    <property type="protein sequence ID" value="QXI14970.1"/>
    <property type="molecule type" value="Genomic_DNA"/>
</dbReference>
<dbReference type="Pfam" id="PF20469">
    <property type="entry name" value="OLD-like_TOPRIM"/>
    <property type="match status" value="1"/>
</dbReference>
<dbReference type="Gene3D" id="3.40.50.300">
    <property type="entry name" value="P-loop containing nucleotide triphosphate hydrolases"/>
    <property type="match status" value="2"/>
</dbReference>
<accession>A0A9E6NVW8</accession>
<evidence type="ECO:0000313" key="4">
    <source>
        <dbReference type="Proteomes" id="UP000631521"/>
    </source>
</evidence>
<dbReference type="RefSeq" id="WP_186547327.1">
    <property type="nucleotide sequence ID" value="NZ_CP077091.1"/>
</dbReference>
<keyword evidence="4" id="KW-1185">Reference proteome</keyword>
<reference evidence="3 4" key="1">
    <citation type="journal article" date="2020" name="Microorganisms">
        <title>Reliable Identification of Environmental Pseudomonas Isolates Using the rpoD Gene.</title>
        <authorList>
            <consortium name="The Broad Institute Genome Sequencing Platform"/>
            <person name="Girard L."/>
            <person name="Lood C."/>
            <person name="Rokni-Zadeh H."/>
            <person name="van Noort V."/>
            <person name="Lavigne R."/>
            <person name="De Mot R."/>
        </authorList>
    </citation>
    <scope>NUCLEOTIDE SEQUENCE [LARGE SCALE GENOMIC DNA]</scope>
    <source>
        <strain evidence="3 4">SWRI65</strain>
    </source>
</reference>
<evidence type="ECO:0000259" key="1">
    <source>
        <dbReference type="Pfam" id="PF13175"/>
    </source>
</evidence>
<dbReference type="InterPro" id="IPR051396">
    <property type="entry name" value="Bact_Antivir_Def_Nuclease"/>
</dbReference>
<feature type="domain" description="Endonuclease GajA/Old nuclease/RecF-like AAA" evidence="1">
    <location>
        <begin position="1"/>
        <end position="385"/>
    </location>
</feature>